<name>A0A1I6FL77_HALSD</name>
<dbReference type="OrthoDB" id="167544at2157"/>
<dbReference type="EMBL" id="FOYN01000001">
    <property type="protein sequence ID" value="SFR30705.1"/>
    <property type="molecule type" value="Genomic_DNA"/>
</dbReference>
<protein>
    <submittedName>
        <fullName evidence="2">Uncharacterized protein</fullName>
    </submittedName>
</protein>
<accession>A0A1I6FL77</accession>
<sequence length="249" mass="24280">MTNLTRRAALRGIAAGGAAVLAGCTGGGDPVSGGNGGAGDDGGDGGDSGDAGNNGGDSGDAGNNGGDSGDAGNNGADNGDAGDDGGDGGDGESDPAPETEVHQVGAALSGPAWSREERRGLYALITGEGDASKLLRDAPAETAAFVEETDFGDSVLIYVESVGPTTCHNEIAFEEIGVEDGTLVADAAVRGAGDYQVACGQAITYPAALLRVTSDPLPDAARLSVTDGWGETGTVRSGDGPLALRADRG</sequence>
<dbReference type="PROSITE" id="PS51318">
    <property type="entry name" value="TAT"/>
    <property type="match status" value="1"/>
</dbReference>
<feature type="compositionally biased region" description="Acidic residues" evidence="1">
    <location>
        <begin position="80"/>
        <end position="97"/>
    </location>
</feature>
<evidence type="ECO:0000313" key="3">
    <source>
        <dbReference type="Proteomes" id="UP000198932"/>
    </source>
</evidence>
<dbReference type="AlphaFoldDB" id="A0A1I6FL77"/>
<dbReference type="RefSeq" id="WP_092920036.1">
    <property type="nucleotide sequence ID" value="NZ_FOYN01000001.1"/>
</dbReference>
<feature type="compositionally biased region" description="Gly residues" evidence="1">
    <location>
        <begin position="24"/>
        <end position="69"/>
    </location>
</feature>
<evidence type="ECO:0000256" key="1">
    <source>
        <dbReference type="SAM" id="MobiDB-lite"/>
    </source>
</evidence>
<reference evidence="3" key="1">
    <citation type="submission" date="2016-10" db="EMBL/GenBank/DDBJ databases">
        <authorList>
            <person name="Varghese N."/>
            <person name="Submissions S."/>
        </authorList>
    </citation>
    <scope>NUCLEOTIDE SEQUENCE [LARGE SCALE GENOMIC DNA]</scope>
    <source>
        <strain evidence="3">RD 26</strain>
    </source>
</reference>
<dbReference type="InterPro" id="IPR006311">
    <property type="entry name" value="TAT_signal"/>
</dbReference>
<feature type="region of interest" description="Disordered" evidence="1">
    <location>
        <begin position="20"/>
        <end position="112"/>
    </location>
</feature>
<gene>
    <name evidence="2" type="ORF">SAMN04487937_0533</name>
</gene>
<dbReference type="PROSITE" id="PS51257">
    <property type="entry name" value="PROKAR_LIPOPROTEIN"/>
    <property type="match status" value="1"/>
</dbReference>
<proteinExistence type="predicted"/>
<dbReference type="Proteomes" id="UP000198932">
    <property type="component" value="Unassembled WGS sequence"/>
</dbReference>
<feature type="compositionally biased region" description="Low complexity" evidence="1">
    <location>
        <begin position="70"/>
        <end position="79"/>
    </location>
</feature>
<evidence type="ECO:0000313" key="2">
    <source>
        <dbReference type="EMBL" id="SFR30705.1"/>
    </source>
</evidence>
<organism evidence="2 3">
    <name type="scientific">Halorubrum sodomense</name>
    <dbReference type="NCBI Taxonomy" id="35743"/>
    <lineage>
        <taxon>Archaea</taxon>
        <taxon>Methanobacteriati</taxon>
        <taxon>Methanobacteriota</taxon>
        <taxon>Stenosarchaea group</taxon>
        <taxon>Halobacteria</taxon>
        <taxon>Halobacteriales</taxon>
        <taxon>Haloferacaceae</taxon>
        <taxon>Halorubrum</taxon>
    </lineage>
</organism>
<keyword evidence="3" id="KW-1185">Reference proteome</keyword>